<name>A0A6H5GA12_9HEMI</name>
<evidence type="ECO:0000313" key="2">
    <source>
        <dbReference type="EMBL" id="CAA9999367.1"/>
    </source>
</evidence>
<dbReference type="EMBL" id="CADCXU010008706">
    <property type="protein sequence ID" value="CAA9999367.1"/>
    <property type="molecule type" value="Genomic_DNA"/>
</dbReference>
<dbReference type="Proteomes" id="UP000479000">
    <property type="component" value="Unassembled WGS sequence"/>
</dbReference>
<feature type="region of interest" description="Disordered" evidence="1">
    <location>
        <begin position="122"/>
        <end position="141"/>
    </location>
</feature>
<reference evidence="2 3" key="1">
    <citation type="submission" date="2020-02" db="EMBL/GenBank/DDBJ databases">
        <authorList>
            <person name="Ferguson B K."/>
        </authorList>
    </citation>
    <scope>NUCLEOTIDE SEQUENCE [LARGE SCALE GENOMIC DNA]</scope>
</reference>
<evidence type="ECO:0000256" key="1">
    <source>
        <dbReference type="SAM" id="MobiDB-lite"/>
    </source>
</evidence>
<gene>
    <name evidence="2" type="ORF">NTEN_LOCUS5650</name>
</gene>
<protein>
    <submittedName>
        <fullName evidence="2">Uncharacterized protein</fullName>
    </submittedName>
</protein>
<feature type="compositionally biased region" description="Polar residues" evidence="1">
    <location>
        <begin position="122"/>
        <end position="131"/>
    </location>
</feature>
<organism evidence="2 3">
    <name type="scientific">Nesidiocoris tenuis</name>
    <dbReference type="NCBI Taxonomy" id="355587"/>
    <lineage>
        <taxon>Eukaryota</taxon>
        <taxon>Metazoa</taxon>
        <taxon>Ecdysozoa</taxon>
        <taxon>Arthropoda</taxon>
        <taxon>Hexapoda</taxon>
        <taxon>Insecta</taxon>
        <taxon>Pterygota</taxon>
        <taxon>Neoptera</taxon>
        <taxon>Paraneoptera</taxon>
        <taxon>Hemiptera</taxon>
        <taxon>Heteroptera</taxon>
        <taxon>Panheteroptera</taxon>
        <taxon>Cimicomorpha</taxon>
        <taxon>Miridae</taxon>
        <taxon>Dicyphina</taxon>
        <taxon>Nesidiocoris</taxon>
    </lineage>
</organism>
<accession>A0A6H5GA12</accession>
<keyword evidence="3" id="KW-1185">Reference proteome</keyword>
<evidence type="ECO:0000313" key="3">
    <source>
        <dbReference type="Proteomes" id="UP000479000"/>
    </source>
</evidence>
<sequence length="183" mass="21011">MSENSSYPMKIMCHPSPQTSQLRLFSVPEVVRSQKSRELWNAISTKIRCSVDGIPSHGRLHKKPNFVDFKIIFFAVVAPPSSAPRSRQLYIPDKFQFQMSIQFGIGRQTSRNRLEDLLLKMTPQSSESPTARPNVKATEERDDFPGPMIILGRWQQNAELCFPRYCIIKFGILKSNLFFFVQG</sequence>
<dbReference type="AlphaFoldDB" id="A0A6H5GA12"/>
<proteinExistence type="predicted"/>